<accession>A0A9Q0QP65</accession>
<reference evidence="1" key="1">
    <citation type="journal article" date="2023" name="Plant J.">
        <title>The genome of the king protea, Protea cynaroides.</title>
        <authorList>
            <person name="Chang J."/>
            <person name="Duong T.A."/>
            <person name="Schoeman C."/>
            <person name="Ma X."/>
            <person name="Roodt D."/>
            <person name="Barker N."/>
            <person name="Li Z."/>
            <person name="Van de Peer Y."/>
            <person name="Mizrachi E."/>
        </authorList>
    </citation>
    <scope>NUCLEOTIDE SEQUENCE</scope>
    <source>
        <tissue evidence="1">Young leaves</tissue>
    </source>
</reference>
<evidence type="ECO:0000313" key="2">
    <source>
        <dbReference type="Proteomes" id="UP001141806"/>
    </source>
</evidence>
<dbReference type="Proteomes" id="UP001141806">
    <property type="component" value="Unassembled WGS sequence"/>
</dbReference>
<protein>
    <submittedName>
        <fullName evidence="1">Uncharacterized protein</fullName>
    </submittedName>
</protein>
<comment type="caution">
    <text evidence="1">The sequence shown here is derived from an EMBL/GenBank/DDBJ whole genome shotgun (WGS) entry which is preliminary data.</text>
</comment>
<name>A0A9Q0QP65_9MAGN</name>
<proteinExistence type="predicted"/>
<dbReference type="EMBL" id="JAMYWD010000007">
    <property type="protein sequence ID" value="KAJ4966763.1"/>
    <property type="molecule type" value="Genomic_DNA"/>
</dbReference>
<evidence type="ECO:0000313" key="1">
    <source>
        <dbReference type="EMBL" id="KAJ4966763.1"/>
    </source>
</evidence>
<sequence length="243" mass="27095">MLDVSAGETPLTEFLDAPTALVASIGDAEVPLDEYHEDLCQCPAYACGSPCGHVELVRSFRKSRRREDIRLRHWQMWPSEKYPIGWQRRALVLILIALCVLQSLVTAAHDVKKPFVIIGKVYCDTCRCGYKTPTTTYILGMGNWGSLGPVKWFHELKGRDGQLGHLTAMLAKVEKRVGRRRKWGIIDQVPNQSSTGRSLHFVVASVLSLETIFDNGDLGSDTPDPVLVREWKGILPGEGHSTK</sequence>
<keyword evidence="2" id="KW-1185">Reference proteome</keyword>
<gene>
    <name evidence="1" type="ORF">NE237_018612</name>
</gene>
<organism evidence="1 2">
    <name type="scientific">Protea cynaroides</name>
    <dbReference type="NCBI Taxonomy" id="273540"/>
    <lineage>
        <taxon>Eukaryota</taxon>
        <taxon>Viridiplantae</taxon>
        <taxon>Streptophyta</taxon>
        <taxon>Embryophyta</taxon>
        <taxon>Tracheophyta</taxon>
        <taxon>Spermatophyta</taxon>
        <taxon>Magnoliopsida</taxon>
        <taxon>Proteales</taxon>
        <taxon>Proteaceae</taxon>
        <taxon>Protea</taxon>
    </lineage>
</organism>
<dbReference type="AlphaFoldDB" id="A0A9Q0QP65"/>